<evidence type="ECO:0000256" key="2">
    <source>
        <dbReference type="ARBA" id="ARBA00022676"/>
    </source>
</evidence>
<dbReference type="GO" id="GO:0071669">
    <property type="term" value="P:plant-type cell wall organization or biogenesis"/>
    <property type="evidence" value="ECO:0007669"/>
    <property type="project" value="UniProtKB-ARBA"/>
</dbReference>
<evidence type="ECO:0000256" key="3">
    <source>
        <dbReference type="ARBA" id="ARBA00022679"/>
    </source>
</evidence>
<reference evidence="11" key="2">
    <citation type="submission" date="2023-04" db="EMBL/GenBank/DDBJ databases">
        <authorList>
            <person name="Bruccoleri R.E."/>
            <person name="Oakeley E.J."/>
            <person name="Faust A.-M."/>
            <person name="Dessus-Babus S."/>
            <person name="Altorfer M."/>
            <person name="Burckhardt D."/>
            <person name="Oertli M."/>
            <person name="Naumann U."/>
            <person name="Petersen F."/>
            <person name="Wong J."/>
        </authorList>
    </citation>
    <scope>NUCLEOTIDE SEQUENCE</scope>
    <source>
        <strain evidence="11">GSM-AAB239-AS_SAM_17_03QT</strain>
        <tissue evidence="11">Leaf</tissue>
    </source>
</reference>
<feature type="binding site" evidence="8">
    <location>
        <position position="35"/>
    </location>
    <ligand>
        <name>UDP-alpha-D-glucose</name>
        <dbReference type="ChEBI" id="CHEBI:58885"/>
    </ligand>
</feature>
<evidence type="ECO:0000256" key="1">
    <source>
        <dbReference type="ARBA" id="ARBA00004127"/>
    </source>
</evidence>
<proteinExistence type="predicted"/>
<dbReference type="AlphaFoldDB" id="A0AAX6GCU6"/>
<reference evidence="11" key="1">
    <citation type="journal article" date="2023" name="GigaByte">
        <title>Genome assembly of the bearded iris, Iris pallida Lam.</title>
        <authorList>
            <person name="Bruccoleri R.E."/>
            <person name="Oakeley E.J."/>
            <person name="Faust A.M.E."/>
            <person name="Altorfer M."/>
            <person name="Dessus-Babus S."/>
            <person name="Burckhardt D."/>
            <person name="Oertli M."/>
            <person name="Naumann U."/>
            <person name="Petersen F."/>
            <person name="Wong J."/>
        </authorList>
    </citation>
    <scope>NUCLEOTIDE SEQUENCE</scope>
    <source>
        <strain evidence="11">GSM-AAB239-AS_SAM_17_03QT</strain>
    </source>
</reference>
<dbReference type="Proteomes" id="UP001140949">
    <property type="component" value="Unassembled WGS sequence"/>
</dbReference>
<dbReference type="Pfam" id="PF03552">
    <property type="entry name" value="Cellulose_synt"/>
    <property type="match status" value="1"/>
</dbReference>
<evidence type="ECO:0000256" key="4">
    <source>
        <dbReference type="ARBA" id="ARBA00022692"/>
    </source>
</evidence>
<keyword evidence="7" id="KW-0961">Cell wall biogenesis/degradation</keyword>
<protein>
    <submittedName>
        <fullName evidence="11">Cellulose synthase A catalytic subunit 5 [UDP-forming]</fullName>
    </submittedName>
</protein>
<keyword evidence="3" id="KW-0808">Transferase</keyword>
<keyword evidence="6 10" id="KW-0472">Membrane</keyword>
<keyword evidence="4 10" id="KW-0812">Transmembrane</keyword>
<feature type="binding site" evidence="9">
    <location>
        <position position="60"/>
    </location>
    <ligand>
        <name>Mn(2+)</name>
        <dbReference type="ChEBI" id="CHEBI:29035"/>
    </ligand>
</feature>
<dbReference type="EMBL" id="JANAVB010020800">
    <property type="protein sequence ID" value="KAJ6826554.1"/>
    <property type="molecule type" value="Genomic_DNA"/>
</dbReference>
<feature type="binding site" evidence="9">
    <location>
        <position position="36"/>
    </location>
    <ligand>
        <name>Mn(2+)</name>
        <dbReference type="ChEBI" id="CHEBI:29035"/>
    </ligand>
</feature>
<evidence type="ECO:0000256" key="9">
    <source>
        <dbReference type="PIRSR" id="PIRSR605150-3"/>
    </source>
</evidence>
<dbReference type="Gene3D" id="3.90.550.10">
    <property type="entry name" value="Spore Coat Polysaccharide Biosynthesis Protein SpsA, Chain A"/>
    <property type="match status" value="1"/>
</dbReference>
<evidence type="ECO:0000313" key="11">
    <source>
        <dbReference type="EMBL" id="KAJ6826554.1"/>
    </source>
</evidence>
<keyword evidence="2" id="KW-0328">Glycosyltransferase</keyword>
<dbReference type="GO" id="GO:0071555">
    <property type="term" value="P:cell wall organization"/>
    <property type="evidence" value="ECO:0007669"/>
    <property type="project" value="UniProtKB-KW"/>
</dbReference>
<comment type="caution">
    <text evidence="11">The sequence shown here is derived from an EMBL/GenBank/DDBJ whole genome shotgun (WGS) entry which is preliminary data.</text>
</comment>
<accession>A0AAX6GCU6</accession>
<sequence length="219" mass="25419">MIQFFLGQTEAMTWMGMNYHTWYTSQKRPRFYHHKKAGAMNALVRVSIVLTNAPYMLNFDCDHFLNNSKAIRESMHFMIDPLVGKKACYVQFSQKFGGIDRHDRYANRNTVFFDINMKGLDGIQGPIYVGTACVFQRRALYAFYAPKSKPPTRTCNCLPKRSMISQHVFGKSTLMFLGLSIFRCCSYFKCFFFISTIVKCIVVSFFVNIWICGYLGIYC</sequence>
<keyword evidence="12" id="KW-1185">Reference proteome</keyword>
<dbReference type="GO" id="GO:0016760">
    <property type="term" value="F:cellulose synthase (UDP-forming) activity"/>
    <property type="evidence" value="ECO:0007669"/>
    <property type="project" value="InterPro"/>
</dbReference>
<dbReference type="InterPro" id="IPR005150">
    <property type="entry name" value="Cellulose_synth"/>
</dbReference>
<keyword evidence="5 10" id="KW-1133">Transmembrane helix</keyword>
<evidence type="ECO:0000256" key="7">
    <source>
        <dbReference type="ARBA" id="ARBA00023316"/>
    </source>
</evidence>
<dbReference type="GO" id="GO:0030244">
    <property type="term" value="P:cellulose biosynthetic process"/>
    <property type="evidence" value="ECO:0007669"/>
    <property type="project" value="InterPro"/>
</dbReference>
<dbReference type="InterPro" id="IPR029044">
    <property type="entry name" value="Nucleotide-diphossugar_trans"/>
</dbReference>
<evidence type="ECO:0000256" key="5">
    <source>
        <dbReference type="ARBA" id="ARBA00022989"/>
    </source>
</evidence>
<evidence type="ECO:0000256" key="8">
    <source>
        <dbReference type="PIRSR" id="PIRSR605150-2"/>
    </source>
</evidence>
<dbReference type="GO" id="GO:0016020">
    <property type="term" value="C:membrane"/>
    <property type="evidence" value="ECO:0007669"/>
    <property type="project" value="InterPro"/>
</dbReference>
<dbReference type="PANTHER" id="PTHR13301">
    <property type="entry name" value="X-BOX TRANSCRIPTION FACTOR-RELATED"/>
    <property type="match status" value="1"/>
</dbReference>
<organism evidence="11 12">
    <name type="scientific">Iris pallida</name>
    <name type="common">Sweet iris</name>
    <dbReference type="NCBI Taxonomy" id="29817"/>
    <lineage>
        <taxon>Eukaryota</taxon>
        <taxon>Viridiplantae</taxon>
        <taxon>Streptophyta</taxon>
        <taxon>Embryophyta</taxon>
        <taxon>Tracheophyta</taxon>
        <taxon>Spermatophyta</taxon>
        <taxon>Magnoliopsida</taxon>
        <taxon>Liliopsida</taxon>
        <taxon>Asparagales</taxon>
        <taxon>Iridaceae</taxon>
        <taxon>Iridoideae</taxon>
        <taxon>Irideae</taxon>
        <taxon>Iris</taxon>
    </lineage>
</organism>
<comment type="subcellular location">
    <subcellularLocation>
        <location evidence="1">Endomembrane system</location>
        <topology evidence="1">Multi-pass membrane protein</topology>
    </subcellularLocation>
</comment>
<name>A0AAX6GCU6_IRIPA</name>
<evidence type="ECO:0000256" key="6">
    <source>
        <dbReference type="ARBA" id="ARBA00023136"/>
    </source>
</evidence>
<evidence type="ECO:0000313" key="12">
    <source>
        <dbReference type="Proteomes" id="UP001140949"/>
    </source>
</evidence>
<dbReference type="GO" id="GO:0012505">
    <property type="term" value="C:endomembrane system"/>
    <property type="evidence" value="ECO:0007669"/>
    <property type="project" value="UniProtKB-SubCell"/>
</dbReference>
<feature type="transmembrane region" description="Helical" evidence="10">
    <location>
        <begin position="191"/>
        <end position="217"/>
    </location>
</feature>
<gene>
    <name evidence="11" type="ORF">M6B38_371235</name>
</gene>
<evidence type="ECO:0000256" key="10">
    <source>
        <dbReference type="SAM" id="Phobius"/>
    </source>
</evidence>